<sequence>MKGTTTSAISDSEAVNQPYLVVVGGNSAGNRAVLASLLKGLERRGTVAFILAEPLATEGFPDGCALSVAEALDGGMPEPDHLYLCPPEHALQIGAGGFEVSLLPRLAGGRSNADCLFESLAAREGWRAVGVLLPGQDRFALQGARAIAEAGGVLLEVSDNGADDSPAAVAAWLNDIDIRLDSLLVARQAEEESSFRALLHLTSRETGVDLDQYKESTLRRQMLRRSQGLGFGTLGAYREYVAEHPEELTLLQHSFMISVSAFFRDASVFHELARALRGLVAGKRPGESVRVWVPACATGEEAYSIAILLAEMLGDRLGVREVRVFATDIDHEALDFARAGVYPPADLESLGSERLNRWFRPEGAGWRVGKALRELCVFSAHDLTSHPPFIRMDLVSCRNILIYFKPLQQLELIRTFHFALNPGGLLLLGKSESTGASGALFEVIDPAGKLYRRRASTSTQPHRAMRFGMPERPFRPAITSLAAAPQRDSLVERSRDAMLEAYGPPGVLVDGRFEPLHFFGASRRYFSLPVANADFSVFALCLPELRSELKALCYRMRQDAVDVLRGGGGAVVRIGDETLRVRLALRRIRAVEDGPDAAVLISFEETPIPSSVVPAELRDSLLPAEAADEIARLRQELADTREHLQAVIEQLEASNEELQSLNEEIQSSSEELQSSNEELQASNEELTTLNDELRVKSLEYVQLNTTLGNIQNSIRTSLVVVGRDGRVTRFNELAGRIFGLLPNDIGQFLYGVPCHLDLPHLREWVGGVIADNEPFVEHVHQRDFHYLMQIAPYRNELGDNAGAVLTFTDISDLHKAEEAHAHSEGRFRQVWESSVEGLLVVDPDGMLVQVNPALEAMFGYAPGELLNVSVDVLVPDTLRVAHQGHRQLYRSAPEQAQVLMSRRHLRGCRKDGSELAIEISLSSLSMDGVEHVLATVSDVTERSLAEELLRASERRLRMALDAARAGSWEWFLESNNNYWSDELWGLYGIPPHSCTPSYEAWRETIHPDDRDRIATIVSEASAKGEQFEAEWQVNLPPDQAPRWLMCRGQPVRDADGKVGRYIGIVLDVSVRRLAEEQRRQGQEMLATILDNAGACIYIKDRDYRYTYANRAVCELFGITREQLVGQPDDTFFDEKTAVMLRDNDRRIIEGGERIEIEETNVDRLSGEAHCYLSIKLPLRRDDGSIYALCGISTDITERKRALDERLAADARFRSLFESMQEGFFLAELIYDTLGTPVDWRFLDVNPAYSRIMGLAPEAVLGRSVRELFPGLEDFWFDAHVHAALSGEHSRMEGFVAATGRYYENHYYSPIKGQFACLFSDITERKLAEEQLRMLSTAVEQNPGSIVLTDLDASILYVNEAFERASGYTLDEVRGKNPRIMQSGDTPPEVFSAMWQTVSRGEVWQGELINRRKSGELYIERAVISPVRRADGSVSHYLGIKQDVTAQKRNEEELARHRHHLESLVEARTRELAQAKDAAESANRAKSAFLANMSHEIRTPLNAVLGMARIMQREGVSTTQAGQLGKIDNAARHLLGVINDILDLSKIEAEKFLLEEGEFALEGVVANVASMVHEKVSAKGLRLVVETESLPCLVRGDATRVTQALLNLASNAVKFTETGTVTLGVHLEEQRDGRVLVRIEVRDSGIGIPPETLPKLFRPFEQGDTSMTRKYGGTGLGLAITRRLAELMGGQAGARSTVGVGSEFWFSAWLGIGRPIQGNVPEVAEAGVAEATLKRDYGHVHILLVEDEPVNQEVAKLFLHDAGLDVAVAGNGAVAVDMVRHSDFDLILMDMQMPEMDGLEATRQIRRLPGQADTPIVAMTANAFAEDRAQCMAAGMNDFLSKPVEPDRLFTTILRWLPKPDKPA</sequence>
<dbReference type="GO" id="GO:0005737">
    <property type="term" value="C:cytoplasm"/>
    <property type="evidence" value="ECO:0007669"/>
    <property type="project" value="InterPro"/>
</dbReference>
<dbReference type="GO" id="GO:0000155">
    <property type="term" value="F:phosphorelay sensor kinase activity"/>
    <property type="evidence" value="ECO:0007669"/>
    <property type="project" value="InterPro"/>
</dbReference>
<evidence type="ECO:0000256" key="6">
    <source>
        <dbReference type="ARBA" id="ARBA00022679"/>
    </source>
</evidence>
<comment type="caution">
    <text evidence="16">Lacks conserved residue(s) required for the propagation of feature annotation.</text>
</comment>
<dbReference type="Gene3D" id="3.40.50.150">
    <property type="entry name" value="Vaccinia Virus protein VP39"/>
    <property type="match status" value="1"/>
</dbReference>
<evidence type="ECO:0000256" key="4">
    <source>
        <dbReference type="ARBA" id="ARBA00022500"/>
    </source>
</evidence>
<dbReference type="GO" id="GO:0005524">
    <property type="term" value="F:ATP binding"/>
    <property type="evidence" value="ECO:0007669"/>
    <property type="project" value="UniProtKB-KW"/>
</dbReference>
<feature type="domain" description="PAS" evidence="21">
    <location>
        <begin position="823"/>
        <end position="892"/>
    </location>
</feature>
<dbReference type="InterPro" id="IPR000014">
    <property type="entry name" value="PAS"/>
</dbReference>
<evidence type="ECO:0000256" key="7">
    <source>
        <dbReference type="ARBA" id="ARBA00022692"/>
    </source>
</evidence>
<dbReference type="Pfam" id="PF01339">
    <property type="entry name" value="CheB_methylest"/>
    <property type="match status" value="1"/>
</dbReference>
<feature type="domain" description="PAS" evidence="21">
    <location>
        <begin position="1330"/>
        <end position="1376"/>
    </location>
</feature>
<dbReference type="InterPro" id="IPR003661">
    <property type="entry name" value="HisK_dim/P_dom"/>
</dbReference>
<organism evidence="25 26">
    <name type="scientific">Zoogloea oleivorans</name>
    <dbReference type="NCBI Taxonomy" id="1552750"/>
    <lineage>
        <taxon>Bacteria</taxon>
        <taxon>Pseudomonadati</taxon>
        <taxon>Pseudomonadota</taxon>
        <taxon>Betaproteobacteria</taxon>
        <taxon>Rhodocyclales</taxon>
        <taxon>Zoogloeaceae</taxon>
        <taxon>Zoogloea</taxon>
    </lineage>
</organism>
<dbReference type="Gene3D" id="2.10.70.100">
    <property type="match status" value="1"/>
</dbReference>
<feature type="region of interest" description="Disordered" evidence="18">
    <location>
        <begin position="662"/>
        <end position="682"/>
    </location>
</feature>
<evidence type="ECO:0000256" key="3">
    <source>
        <dbReference type="ARBA" id="ARBA00012438"/>
    </source>
</evidence>
<dbReference type="FunFam" id="1.10.287.130:FF:000004">
    <property type="entry name" value="Ethylene receptor 1"/>
    <property type="match status" value="1"/>
</dbReference>
<evidence type="ECO:0000313" key="26">
    <source>
        <dbReference type="Proteomes" id="UP000389128"/>
    </source>
</evidence>
<keyword evidence="11" id="KW-1133">Transmembrane helix</keyword>
<gene>
    <name evidence="25" type="ORF">ETQ85_05205</name>
</gene>
<dbReference type="InterPro" id="IPR001789">
    <property type="entry name" value="Sig_transdc_resp-reg_receiver"/>
</dbReference>
<feature type="domain" description="PAS" evidence="21">
    <location>
        <begin position="1208"/>
        <end position="1268"/>
    </location>
</feature>
<dbReference type="InterPro" id="IPR022641">
    <property type="entry name" value="CheR_N"/>
</dbReference>
<feature type="domain" description="Histidine kinase" evidence="19">
    <location>
        <begin position="1491"/>
        <end position="1711"/>
    </location>
</feature>
<dbReference type="InterPro" id="IPR036890">
    <property type="entry name" value="HATPase_C_sf"/>
</dbReference>
<dbReference type="EMBL" id="SDKK01000004">
    <property type="protein sequence ID" value="TYC60798.1"/>
    <property type="molecule type" value="Genomic_DNA"/>
</dbReference>
<dbReference type="RefSeq" id="WP_148578001.1">
    <property type="nucleotide sequence ID" value="NZ_SDKK01000004.1"/>
</dbReference>
<dbReference type="Pfam" id="PF01739">
    <property type="entry name" value="CheR"/>
    <property type="match status" value="1"/>
</dbReference>
<dbReference type="PRINTS" id="PR00996">
    <property type="entry name" value="CHERMTFRASE"/>
</dbReference>
<dbReference type="SUPFAM" id="SSF55874">
    <property type="entry name" value="ATPase domain of HSP90 chaperone/DNA topoisomerase II/histidine kinase"/>
    <property type="match status" value="1"/>
</dbReference>
<dbReference type="GO" id="GO:0006935">
    <property type="term" value="P:chemotaxis"/>
    <property type="evidence" value="ECO:0007669"/>
    <property type="project" value="UniProtKB-KW"/>
</dbReference>
<dbReference type="InterPro" id="IPR022642">
    <property type="entry name" value="CheR_C"/>
</dbReference>
<evidence type="ECO:0000313" key="25">
    <source>
        <dbReference type="EMBL" id="TYC60798.1"/>
    </source>
</evidence>
<keyword evidence="6" id="KW-0808">Transferase</keyword>
<dbReference type="InterPro" id="IPR013655">
    <property type="entry name" value="PAS_fold_3"/>
</dbReference>
<keyword evidence="5 17" id="KW-0597">Phosphoprotein</keyword>
<dbReference type="Pfam" id="PF00512">
    <property type="entry name" value="HisKA"/>
    <property type="match status" value="1"/>
</dbReference>
<dbReference type="Pfam" id="PF13596">
    <property type="entry name" value="PAS_10"/>
    <property type="match status" value="1"/>
</dbReference>
<comment type="function">
    <text evidence="14">Member of the two-component regulatory system BvgS/BvgA. Phosphorylates BvgA via a four-step phosphorelay in response to environmental signals.</text>
</comment>
<accession>A0A6C2D330</accession>
<feature type="modified residue" description="4-aspartylphosphate" evidence="17">
    <location>
        <position position="1789"/>
    </location>
</feature>
<dbReference type="SMART" id="SM00091">
    <property type="entry name" value="PAS"/>
    <property type="match status" value="6"/>
</dbReference>
<evidence type="ECO:0000256" key="12">
    <source>
        <dbReference type="ARBA" id="ARBA00023012"/>
    </source>
</evidence>
<dbReference type="InterPro" id="IPR029063">
    <property type="entry name" value="SAM-dependent_MTases_sf"/>
</dbReference>
<dbReference type="Gene3D" id="3.30.450.20">
    <property type="entry name" value="PAS domain"/>
    <property type="match status" value="6"/>
</dbReference>
<keyword evidence="9" id="KW-0418">Kinase</keyword>
<keyword evidence="13" id="KW-0472">Membrane</keyword>
<reference evidence="25 26" key="1">
    <citation type="submission" date="2019-01" db="EMBL/GenBank/DDBJ databases">
        <title>Zoogloea oleivorans genome sequencing and assembly.</title>
        <authorList>
            <person name="Tancsics A."/>
            <person name="Farkas M."/>
            <person name="Kriszt B."/>
            <person name="Maroti G."/>
            <person name="Horvath B."/>
        </authorList>
    </citation>
    <scope>NUCLEOTIDE SEQUENCE [LARGE SCALE GENOMIC DNA]</scope>
    <source>
        <strain evidence="25 26">Buc</strain>
    </source>
</reference>
<name>A0A6C2D330_9RHOO</name>
<dbReference type="InterPro" id="IPR003594">
    <property type="entry name" value="HATPase_dom"/>
</dbReference>
<feature type="domain" description="PAC" evidence="22">
    <location>
        <begin position="1401"/>
        <end position="1455"/>
    </location>
</feature>
<dbReference type="InterPro" id="IPR005467">
    <property type="entry name" value="His_kinase_dom"/>
</dbReference>
<dbReference type="SMART" id="SM00387">
    <property type="entry name" value="HATPase_c"/>
    <property type="match status" value="1"/>
</dbReference>
<dbReference type="SUPFAM" id="SSF52172">
    <property type="entry name" value="CheY-like"/>
    <property type="match status" value="1"/>
</dbReference>
<dbReference type="InterPro" id="IPR000700">
    <property type="entry name" value="PAS-assoc_C"/>
</dbReference>
<evidence type="ECO:0000256" key="15">
    <source>
        <dbReference type="ARBA" id="ARBA00070152"/>
    </source>
</evidence>
<dbReference type="SUPFAM" id="SSF53335">
    <property type="entry name" value="S-adenosyl-L-methionine-dependent methyltransferases"/>
    <property type="match status" value="1"/>
</dbReference>
<dbReference type="GO" id="GO:0008984">
    <property type="term" value="F:protein-glutamate methylesterase activity"/>
    <property type="evidence" value="ECO:0007669"/>
    <property type="project" value="InterPro"/>
</dbReference>
<dbReference type="CDD" id="cd17546">
    <property type="entry name" value="REC_hyHK_CKI1_RcsC-like"/>
    <property type="match status" value="1"/>
</dbReference>
<dbReference type="InterPro" id="IPR001610">
    <property type="entry name" value="PAC"/>
</dbReference>
<dbReference type="SMART" id="SM00448">
    <property type="entry name" value="REC"/>
    <property type="match status" value="1"/>
</dbReference>
<protein>
    <recommendedName>
        <fullName evidence="15">Virulence sensor protein BvgS</fullName>
        <ecNumber evidence="3">2.7.13.3</ecNumber>
    </recommendedName>
</protein>
<evidence type="ECO:0000256" key="8">
    <source>
        <dbReference type="ARBA" id="ARBA00022741"/>
    </source>
</evidence>
<feature type="domain" description="PAS" evidence="21">
    <location>
        <begin position="1081"/>
        <end position="1151"/>
    </location>
</feature>
<evidence type="ECO:0000256" key="9">
    <source>
        <dbReference type="ARBA" id="ARBA00022777"/>
    </source>
</evidence>
<dbReference type="Gene3D" id="3.40.50.180">
    <property type="entry name" value="Methylesterase CheB, C-terminal domain"/>
    <property type="match status" value="1"/>
</dbReference>
<dbReference type="SUPFAM" id="SSF47384">
    <property type="entry name" value="Homodimeric domain of signal transducing histidine kinase"/>
    <property type="match status" value="1"/>
</dbReference>
<dbReference type="PROSITE" id="PS50113">
    <property type="entry name" value="PAC"/>
    <property type="match status" value="2"/>
</dbReference>
<dbReference type="SMART" id="SM00388">
    <property type="entry name" value="HisKA"/>
    <property type="match status" value="1"/>
</dbReference>
<dbReference type="PANTHER" id="PTHR45339:SF3">
    <property type="entry name" value="HISTIDINE KINASE"/>
    <property type="match status" value="1"/>
</dbReference>
<dbReference type="Proteomes" id="UP000389128">
    <property type="component" value="Unassembled WGS sequence"/>
</dbReference>
<dbReference type="PANTHER" id="PTHR45339">
    <property type="entry name" value="HYBRID SIGNAL TRANSDUCTION HISTIDINE KINASE J"/>
    <property type="match status" value="1"/>
</dbReference>
<evidence type="ECO:0000259" key="19">
    <source>
        <dbReference type="PROSITE" id="PS50109"/>
    </source>
</evidence>
<dbReference type="InterPro" id="IPR035965">
    <property type="entry name" value="PAS-like_dom_sf"/>
</dbReference>
<dbReference type="InterPro" id="IPR036097">
    <property type="entry name" value="HisK_dim/P_sf"/>
</dbReference>
<keyword evidence="8" id="KW-0547">Nucleotide-binding</keyword>
<evidence type="ECO:0000259" key="23">
    <source>
        <dbReference type="PROSITE" id="PS50122"/>
    </source>
</evidence>
<dbReference type="NCBIfam" id="TIGR00229">
    <property type="entry name" value="sensory_box"/>
    <property type="match status" value="4"/>
</dbReference>
<evidence type="ECO:0000256" key="1">
    <source>
        <dbReference type="ARBA" id="ARBA00000085"/>
    </source>
</evidence>
<dbReference type="InterPro" id="IPR011006">
    <property type="entry name" value="CheY-like_superfamily"/>
</dbReference>
<dbReference type="SUPFAM" id="SSF55785">
    <property type="entry name" value="PYP-like sensor domain (PAS domain)"/>
    <property type="match status" value="6"/>
</dbReference>
<feature type="domain" description="Response regulatory" evidence="20">
    <location>
        <begin position="1740"/>
        <end position="1856"/>
    </location>
</feature>
<evidence type="ECO:0000256" key="13">
    <source>
        <dbReference type="ARBA" id="ARBA00023136"/>
    </source>
</evidence>
<dbReference type="Pfam" id="PF00072">
    <property type="entry name" value="Response_reg"/>
    <property type="match status" value="1"/>
</dbReference>
<dbReference type="Pfam" id="PF02518">
    <property type="entry name" value="HATPase_c"/>
    <property type="match status" value="1"/>
</dbReference>
<dbReference type="CDD" id="cd16922">
    <property type="entry name" value="HATPase_EvgS-ArcB-TorS-like"/>
    <property type="match status" value="1"/>
</dbReference>
<dbReference type="GO" id="GO:0000156">
    <property type="term" value="F:phosphorelay response regulator activity"/>
    <property type="evidence" value="ECO:0007669"/>
    <property type="project" value="InterPro"/>
</dbReference>
<comment type="caution">
    <text evidence="25">The sequence shown here is derived from an EMBL/GenBank/DDBJ whole genome shotgun (WGS) entry which is preliminary data.</text>
</comment>
<dbReference type="Gene3D" id="1.10.287.130">
    <property type="match status" value="1"/>
</dbReference>
<dbReference type="Pfam" id="PF13426">
    <property type="entry name" value="PAS_9"/>
    <property type="match status" value="1"/>
</dbReference>
<evidence type="ECO:0000256" key="17">
    <source>
        <dbReference type="PROSITE-ProRule" id="PRU00169"/>
    </source>
</evidence>
<dbReference type="CDD" id="cd00082">
    <property type="entry name" value="HisKA"/>
    <property type="match status" value="1"/>
</dbReference>
<keyword evidence="4" id="KW-0145">Chemotaxis</keyword>
<evidence type="ECO:0000256" key="10">
    <source>
        <dbReference type="ARBA" id="ARBA00022840"/>
    </source>
</evidence>
<dbReference type="CDD" id="cd00130">
    <property type="entry name" value="PAS"/>
    <property type="match status" value="5"/>
</dbReference>
<dbReference type="FunFam" id="3.30.565.10:FF:000010">
    <property type="entry name" value="Sensor histidine kinase RcsC"/>
    <property type="match status" value="1"/>
</dbReference>
<dbReference type="SUPFAM" id="SSF47757">
    <property type="entry name" value="Chemotaxis receptor methyltransferase CheR, N-terminal domain"/>
    <property type="match status" value="1"/>
</dbReference>
<dbReference type="Pfam" id="PF08448">
    <property type="entry name" value="PAS_4"/>
    <property type="match status" value="3"/>
</dbReference>
<dbReference type="GO" id="GO:0016020">
    <property type="term" value="C:membrane"/>
    <property type="evidence" value="ECO:0007669"/>
    <property type="project" value="UniProtKB-SubCell"/>
</dbReference>
<dbReference type="PROSITE" id="PS50109">
    <property type="entry name" value="HIS_KIN"/>
    <property type="match status" value="1"/>
</dbReference>
<evidence type="ECO:0000256" key="2">
    <source>
        <dbReference type="ARBA" id="ARBA00004370"/>
    </source>
</evidence>
<dbReference type="InterPro" id="IPR013656">
    <property type="entry name" value="PAS_4"/>
</dbReference>
<evidence type="ECO:0000259" key="24">
    <source>
        <dbReference type="PROSITE" id="PS50123"/>
    </source>
</evidence>
<dbReference type="Gene3D" id="3.40.50.2300">
    <property type="match status" value="1"/>
</dbReference>
<keyword evidence="26" id="KW-1185">Reference proteome</keyword>
<evidence type="ECO:0000256" key="5">
    <source>
        <dbReference type="ARBA" id="ARBA00022553"/>
    </source>
</evidence>
<dbReference type="PROSITE" id="PS50112">
    <property type="entry name" value="PAS"/>
    <property type="match status" value="4"/>
</dbReference>
<dbReference type="SMART" id="SM00138">
    <property type="entry name" value="MeTrc"/>
    <property type="match status" value="1"/>
</dbReference>
<dbReference type="PROSITE" id="PS50122">
    <property type="entry name" value="CHEB"/>
    <property type="match status" value="1"/>
</dbReference>
<dbReference type="InterPro" id="IPR000673">
    <property type="entry name" value="Sig_transdc_resp-reg_Me-estase"/>
</dbReference>
<comment type="subcellular location">
    <subcellularLocation>
        <location evidence="2">Membrane</location>
    </subcellularLocation>
</comment>
<evidence type="ECO:0000256" key="18">
    <source>
        <dbReference type="SAM" id="MobiDB-lite"/>
    </source>
</evidence>
<dbReference type="SUPFAM" id="SSF52738">
    <property type="entry name" value="Methylesterase CheB, C-terminal domain"/>
    <property type="match status" value="1"/>
</dbReference>
<dbReference type="InterPro" id="IPR035909">
    <property type="entry name" value="CheB_C"/>
</dbReference>
<dbReference type="InterPro" id="IPR000780">
    <property type="entry name" value="CheR_MeTrfase"/>
</dbReference>
<dbReference type="Gene3D" id="3.30.565.10">
    <property type="entry name" value="Histidine kinase-like ATPase, C-terminal domain"/>
    <property type="match status" value="1"/>
</dbReference>
<evidence type="ECO:0000256" key="14">
    <source>
        <dbReference type="ARBA" id="ARBA00058004"/>
    </source>
</evidence>
<comment type="catalytic activity">
    <reaction evidence="1">
        <text>ATP + protein L-histidine = ADP + protein N-phospho-L-histidine.</text>
        <dbReference type="EC" id="2.7.13.3"/>
    </reaction>
</comment>
<dbReference type="GO" id="GO:0008757">
    <property type="term" value="F:S-adenosylmethionine-dependent methyltransferase activity"/>
    <property type="evidence" value="ECO:0007669"/>
    <property type="project" value="InterPro"/>
</dbReference>
<keyword evidence="12" id="KW-0902">Two-component regulatory system</keyword>
<feature type="domain" description="CheR-type methyltransferase" evidence="24">
    <location>
        <begin position="183"/>
        <end position="433"/>
    </location>
</feature>
<evidence type="ECO:0000256" key="11">
    <source>
        <dbReference type="ARBA" id="ARBA00022989"/>
    </source>
</evidence>
<dbReference type="Pfam" id="PF03705">
    <property type="entry name" value="CheR_N"/>
    <property type="match status" value="1"/>
</dbReference>
<dbReference type="PROSITE" id="PS50123">
    <property type="entry name" value="CHER"/>
    <property type="match status" value="1"/>
</dbReference>
<keyword evidence="10" id="KW-0067">ATP-binding</keyword>
<keyword evidence="7" id="KW-0812">Transmembrane</keyword>
<evidence type="ECO:0000259" key="22">
    <source>
        <dbReference type="PROSITE" id="PS50113"/>
    </source>
</evidence>
<evidence type="ECO:0000256" key="16">
    <source>
        <dbReference type="PROSITE-ProRule" id="PRU00050"/>
    </source>
</evidence>
<dbReference type="Pfam" id="PF08447">
    <property type="entry name" value="PAS_3"/>
    <property type="match status" value="1"/>
</dbReference>
<evidence type="ECO:0000259" key="21">
    <source>
        <dbReference type="PROSITE" id="PS50112"/>
    </source>
</evidence>
<dbReference type="SMART" id="SM00086">
    <property type="entry name" value="PAC"/>
    <property type="match status" value="4"/>
</dbReference>
<dbReference type="PROSITE" id="PS50110">
    <property type="entry name" value="RESPONSE_REGULATORY"/>
    <property type="match status" value="1"/>
</dbReference>
<feature type="domain" description="PAC" evidence="22">
    <location>
        <begin position="1027"/>
        <end position="1080"/>
    </location>
</feature>
<feature type="domain" description="CheB-type methylesterase" evidence="23">
    <location>
        <begin position="64"/>
        <end position="162"/>
    </location>
</feature>
<proteinExistence type="predicted"/>
<dbReference type="OrthoDB" id="5519028at2"/>
<dbReference type="EC" id="2.7.13.3" evidence="3"/>
<evidence type="ECO:0000259" key="20">
    <source>
        <dbReference type="PROSITE" id="PS50110"/>
    </source>
</evidence>